<reference evidence="2 3" key="1">
    <citation type="submission" date="2019-02" db="EMBL/GenBank/DDBJ databases">
        <title>Sequencing the genomes of 1000 actinobacteria strains.</title>
        <authorList>
            <person name="Klenk H.-P."/>
        </authorList>
    </citation>
    <scope>NUCLEOTIDE SEQUENCE [LARGE SCALE GENOMIC DNA]</scope>
    <source>
        <strain evidence="2 3">DSM 45779</strain>
    </source>
</reference>
<dbReference type="Proteomes" id="UP000291591">
    <property type="component" value="Unassembled WGS sequence"/>
</dbReference>
<proteinExistence type="predicted"/>
<comment type="caution">
    <text evidence="2">The sequence shown here is derived from an EMBL/GenBank/DDBJ whole genome shotgun (WGS) entry which is preliminary data.</text>
</comment>
<keyword evidence="3" id="KW-1185">Reference proteome</keyword>
<dbReference type="AlphaFoldDB" id="A0A4Q7UW50"/>
<feature type="region of interest" description="Disordered" evidence="1">
    <location>
        <begin position="1"/>
        <end position="41"/>
    </location>
</feature>
<evidence type="ECO:0000256" key="1">
    <source>
        <dbReference type="SAM" id="MobiDB-lite"/>
    </source>
</evidence>
<evidence type="ECO:0000313" key="2">
    <source>
        <dbReference type="EMBL" id="RZT84299.1"/>
    </source>
</evidence>
<feature type="compositionally biased region" description="Basic residues" evidence="1">
    <location>
        <begin position="19"/>
        <end position="31"/>
    </location>
</feature>
<name>A0A4Q7UW50_PSEST</name>
<organism evidence="2 3">
    <name type="scientific">Pseudonocardia sediminis</name>
    <dbReference type="NCBI Taxonomy" id="1397368"/>
    <lineage>
        <taxon>Bacteria</taxon>
        <taxon>Bacillati</taxon>
        <taxon>Actinomycetota</taxon>
        <taxon>Actinomycetes</taxon>
        <taxon>Pseudonocardiales</taxon>
        <taxon>Pseudonocardiaceae</taxon>
        <taxon>Pseudonocardia</taxon>
    </lineage>
</organism>
<gene>
    <name evidence="2" type="ORF">EV383_1137</name>
</gene>
<sequence>MTRRAGDGSRRPGPPTARRPTRGVSRVRRRSGLPSLDGVPLSFSEEPGAGLVAVTLTEAGGEIVESRVVSADELPRIVARARALVDRGDAGAFVTLDELIDGRPRPEDG</sequence>
<dbReference type="EMBL" id="SHKL01000001">
    <property type="protein sequence ID" value="RZT84299.1"/>
    <property type="molecule type" value="Genomic_DNA"/>
</dbReference>
<accession>A0A4Q7UW50</accession>
<evidence type="ECO:0000313" key="3">
    <source>
        <dbReference type="Proteomes" id="UP000291591"/>
    </source>
</evidence>
<feature type="compositionally biased region" description="Basic and acidic residues" evidence="1">
    <location>
        <begin position="1"/>
        <end position="10"/>
    </location>
</feature>
<protein>
    <submittedName>
        <fullName evidence="2">Uncharacterized protein</fullName>
    </submittedName>
</protein>